<feature type="domain" description="Succinylglutamate desuccinylase/Aspartoacylase catalytic" evidence="5">
    <location>
        <begin position="31"/>
        <end position="141"/>
    </location>
</feature>
<dbReference type="Pfam" id="PF24827">
    <property type="entry name" value="AstE_AspA_cat"/>
    <property type="match status" value="1"/>
</dbReference>
<reference evidence="6" key="1">
    <citation type="submission" date="2012-03" db="EMBL/GenBank/DDBJ databases">
        <title>Functional metagenomics reveals considerable lignocellulase gene clusters in the gut microbiome of a wood-feeding higher termite.</title>
        <authorList>
            <person name="Liu N."/>
        </authorList>
    </citation>
    <scope>NUCLEOTIDE SEQUENCE</scope>
</reference>
<evidence type="ECO:0000256" key="4">
    <source>
        <dbReference type="ARBA" id="ARBA00022833"/>
    </source>
</evidence>
<keyword evidence="2" id="KW-0479">Metal-binding</keyword>
<keyword evidence="4" id="KW-0862">Zinc</keyword>
<dbReference type="InterPro" id="IPR055438">
    <property type="entry name" value="AstE_AspA_cat"/>
</dbReference>
<dbReference type="SUPFAM" id="SSF53187">
    <property type="entry name" value="Zn-dependent exopeptidases"/>
    <property type="match status" value="1"/>
</dbReference>
<evidence type="ECO:0000313" key="6">
    <source>
        <dbReference type="EMBL" id="AGS53602.1"/>
    </source>
</evidence>
<evidence type="ECO:0000256" key="3">
    <source>
        <dbReference type="ARBA" id="ARBA00022801"/>
    </source>
</evidence>
<protein>
    <submittedName>
        <fullName evidence="6">Gll3979 protein</fullName>
    </submittedName>
</protein>
<keyword evidence="3" id="KW-0378">Hydrolase</keyword>
<dbReference type="Gene3D" id="3.40.630.10">
    <property type="entry name" value="Zn peptidases"/>
    <property type="match status" value="1"/>
</dbReference>
<accession>A0A806K196</accession>
<dbReference type="AlphaFoldDB" id="A0A806K196"/>
<evidence type="ECO:0000256" key="2">
    <source>
        <dbReference type="ARBA" id="ARBA00022723"/>
    </source>
</evidence>
<organism evidence="6">
    <name type="scientific">uncultured bacterium contig00070</name>
    <dbReference type="NCBI Taxonomy" id="1181551"/>
    <lineage>
        <taxon>Bacteria</taxon>
        <taxon>environmental samples</taxon>
    </lineage>
</organism>
<evidence type="ECO:0000256" key="1">
    <source>
        <dbReference type="ARBA" id="ARBA00001947"/>
    </source>
</evidence>
<proteinExistence type="predicted"/>
<dbReference type="InterPro" id="IPR053138">
    <property type="entry name" value="N-alpha-Ac-DABA_deacetylase"/>
</dbReference>
<dbReference type="GO" id="GO:0046872">
    <property type="term" value="F:metal ion binding"/>
    <property type="evidence" value="ECO:0007669"/>
    <property type="project" value="UniProtKB-KW"/>
</dbReference>
<comment type="cofactor">
    <cofactor evidence="1">
        <name>Zn(2+)</name>
        <dbReference type="ChEBI" id="CHEBI:29105"/>
    </cofactor>
</comment>
<dbReference type="GO" id="GO:0016788">
    <property type="term" value="F:hydrolase activity, acting on ester bonds"/>
    <property type="evidence" value="ECO:0007669"/>
    <property type="project" value="InterPro"/>
</dbReference>
<dbReference type="PANTHER" id="PTHR37326:SF1">
    <property type="entry name" value="BLL3975 PROTEIN"/>
    <property type="match status" value="1"/>
</dbReference>
<name>A0A806K196_9BACT</name>
<dbReference type="CDD" id="cd06253">
    <property type="entry name" value="M14_ASTE_ASPA-like"/>
    <property type="match status" value="1"/>
</dbReference>
<evidence type="ECO:0000259" key="5">
    <source>
        <dbReference type="Pfam" id="PF24827"/>
    </source>
</evidence>
<dbReference type="PANTHER" id="PTHR37326">
    <property type="entry name" value="BLL3975 PROTEIN"/>
    <property type="match status" value="1"/>
</dbReference>
<sequence>MLKKIIFSIKSPYRQSMDIIGYVFGGGENSCCIVGALRGNEIQQMAICAQLVDTLSRIEEKGCIEKDKSIMVIPCANYYSMNIGKRFWTMDNTDINRMFPGYELGETTQRIADGLFKTIKEYRFGLQMASFYQEGEFLPHVKVMDTASKKREDYNSLSDFGLPYGLIRKPIPYDTATLNYNWQIWGSEAYSLFATYINHIGNQSTQTAVNAALRFLISKGMLKWNLHPGSHTRILSEDAIWRVSTRHAGILKKHVSVGDEVKADDLLGRIIHPLEGNTIARISSPVDGTVFFSFNKQLVMEHTDVFNIIPFV</sequence>
<dbReference type="EMBL" id="JQ844237">
    <property type="protein sequence ID" value="AGS53602.1"/>
    <property type="molecule type" value="Genomic_DNA"/>
</dbReference>